<dbReference type="eggNOG" id="COG2141">
    <property type="taxonomic scope" value="Bacteria"/>
</dbReference>
<dbReference type="Proteomes" id="UP000016568">
    <property type="component" value="Unassembled WGS sequence"/>
</dbReference>
<dbReference type="EMBL" id="BASZ01000008">
    <property type="protein sequence ID" value="GAD50337.1"/>
    <property type="molecule type" value="Genomic_DNA"/>
</dbReference>
<dbReference type="KEGG" id="ntd:EGO55_03525"/>
<dbReference type="OrthoDB" id="5723200at2"/>
<evidence type="ECO:0000259" key="1">
    <source>
        <dbReference type="Pfam" id="PF00296"/>
    </source>
</evidence>
<dbReference type="SUPFAM" id="SSF51679">
    <property type="entry name" value="Bacterial luciferase-like"/>
    <property type="match status" value="1"/>
</dbReference>
<comment type="caution">
    <text evidence="2">The sequence shown here is derived from an EMBL/GenBank/DDBJ whole genome shotgun (WGS) entry which is preliminary data.</text>
</comment>
<dbReference type="GO" id="GO:0016705">
    <property type="term" value="F:oxidoreductase activity, acting on paired donors, with incorporation or reduction of molecular oxygen"/>
    <property type="evidence" value="ECO:0007669"/>
    <property type="project" value="InterPro"/>
</dbReference>
<dbReference type="Pfam" id="PF00296">
    <property type="entry name" value="Bac_luciferase"/>
    <property type="match status" value="1"/>
</dbReference>
<accession>U2YP11</accession>
<dbReference type="PANTHER" id="PTHR30011">
    <property type="entry name" value="ALKANESULFONATE MONOOXYGENASE-RELATED"/>
    <property type="match status" value="1"/>
</dbReference>
<dbReference type="InterPro" id="IPR051260">
    <property type="entry name" value="Diverse_substr_monoxygenases"/>
</dbReference>
<gene>
    <name evidence="2" type="ORF">NT2_08_01240</name>
</gene>
<reference evidence="2 3" key="1">
    <citation type="submission" date="2013-09" db="EMBL/GenBank/DDBJ databases">
        <title>Whole genome shotgun sequence of Novosphingobium tardaugens NBRC 16725.</title>
        <authorList>
            <person name="Isaki S."/>
            <person name="Hosoyama A."/>
            <person name="Tsuchikane K."/>
            <person name="Katsumata H."/>
            <person name="Ando Y."/>
            <person name="Yamazaki S."/>
            <person name="Fujita N."/>
        </authorList>
    </citation>
    <scope>NUCLEOTIDE SEQUENCE [LARGE SCALE GENOMIC DNA]</scope>
    <source>
        <strain evidence="2 3">NBRC 16725</strain>
    </source>
</reference>
<keyword evidence="3" id="KW-1185">Reference proteome</keyword>
<name>U2YP11_9SPHN</name>
<dbReference type="AlphaFoldDB" id="U2YP11"/>
<dbReference type="Gene3D" id="3.20.20.30">
    <property type="entry name" value="Luciferase-like domain"/>
    <property type="match status" value="1"/>
</dbReference>
<evidence type="ECO:0000313" key="3">
    <source>
        <dbReference type="Proteomes" id="UP000016568"/>
    </source>
</evidence>
<dbReference type="RefSeq" id="WP_021691155.1">
    <property type="nucleotide sequence ID" value="NZ_BASZ01000008.1"/>
</dbReference>
<protein>
    <submittedName>
        <fullName evidence="2">Putative oxidoreductase</fullName>
    </submittedName>
</protein>
<evidence type="ECO:0000313" key="2">
    <source>
        <dbReference type="EMBL" id="GAD50337.1"/>
    </source>
</evidence>
<sequence>MKIGLCLPYMARDYDRARILTWAREIDAGPFDTMSCGERITDYTYEMHTLVSAAAAVTERVRLNPALYVLPMRSAVLTAKEIATLDIISGGRLSVTVGVGGRPLDYKALDAPFERRHQKLDDQVAVMKQVWRGEPLFEGSGDIGPRPPQGGDLPIFAGAMGPKAIARAARWAHGVYAPSMAGDLEGHQRVFDLARAAWPAAGRSDKPALIGGFWYSLAPDAQRELYDYAYNYMRYGGEEIARGMASAMTRHSPEAILEGIENVRASGADECILVPATAHYDEIEKLVKLLADVKR</sequence>
<dbReference type="PANTHER" id="PTHR30011:SF32">
    <property type="entry name" value="CONSERVED PROTEIN"/>
    <property type="match status" value="1"/>
</dbReference>
<organism evidence="2 3">
    <name type="scientific">Caenibius tardaugens NBRC 16725</name>
    <dbReference type="NCBI Taxonomy" id="1219035"/>
    <lineage>
        <taxon>Bacteria</taxon>
        <taxon>Pseudomonadati</taxon>
        <taxon>Pseudomonadota</taxon>
        <taxon>Alphaproteobacteria</taxon>
        <taxon>Sphingomonadales</taxon>
        <taxon>Erythrobacteraceae</taxon>
        <taxon>Caenibius</taxon>
    </lineage>
</organism>
<dbReference type="InterPro" id="IPR011251">
    <property type="entry name" value="Luciferase-like_dom"/>
</dbReference>
<feature type="domain" description="Luciferase-like" evidence="1">
    <location>
        <begin position="16"/>
        <end position="233"/>
    </location>
</feature>
<dbReference type="InterPro" id="IPR036661">
    <property type="entry name" value="Luciferase-like_sf"/>
</dbReference>
<proteinExistence type="predicted"/>